<dbReference type="SUPFAM" id="SSF51717">
    <property type="entry name" value="Dihydropteroate synthetase-like"/>
    <property type="match status" value="1"/>
</dbReference>
<organism evidence="10 11">
    <name type="scientific">Rapidithrix thailandica</name>
    <dbReference type="NCBI Taxonomy" id="413964"/>
    <lineage>
        <taxon>Bacteria</taxon>
        <taxon>Pseudomonadati</taxon>
        <taxon>Bacteroidota</taxon>
        <taxon>Cytophagia</taxon>
        <taxon>Cytophagales</taxon>
        <taxon>Flammeovirgaceae</taxon>
        <taxon>Rapidithrix</taxon>
    </lineage>
</organism>
<dbReference type="Pfam" id="PF00809">
    <property type="entry name" value="Pterin_bind"/>
    <property type="match status" value="1"/>
</dbReference>
<keyword evidence="6" id="KW-0479">Metal-binding</keyword>
<dbReference type="Gene3D" id="3.20.20.20">
    <property type="entry name" value="Dihydropteroate synthase-like"/>
    <property type="match status" value="1"/>
</dbReference>
<dbReference type="GO" id="GO:0046654">
    <property type="term" value="P:tetrahydrofolate biosynthetic process"/>
    <property type="evidence" value="ECO:0007669"/>
    <property type="project" value="TreeGrafter"/>
</dbReference>
<keyword evidence="7" id="KW-0460">Magnesium</keyword>
<evidence type="ECO:0000256" key="4">
    <source>
        <dbReference type="ARBA" id="ARBA00012458"/>
    </source>
</evidence>
<evidence type="ECO:0000256" key="7">
    <source>
        <dbReference type="ARBA" id="ARBA00022842"/>
    </source>
</evidence>
<dbReference type="GO" id="GO:0046872">
    <property type="term" value="F:metal ion binding"/>
    <property type="evidence" value="ECO:0007669"/>
    <property type="project" value="UniProtKB-KW"/>
</dbReference>
<dbReference type="GO" id="GO:0005829">
    <property type="term" value="C:cytosol"/>
    <property type="evidence" value="ECO:0007669"/>
    <property type="project" value="TreeGrafter"/>
</dbReference>
<comment type="cofactor">
    <cofactor evidence="2">
        <name>Mg(2+)</name>
        <dbReference type="ChEBI" id="CHEBI:18420"/>
    </cofactor>
</comment>
<keyword evidence="8" id="KW-0289">Folate biosynthesis</keyword>
<protein>
    <recommendedName>
        <fullName evidence="4">dihydropteroate synthase</fullName>
        <ecNumber evidence="4">2.5.1.15</ecNumber>
    </recommendedName>
</protein>
<accession>A0AAW9SBE0</accession>
<dbReference type="InterPro" id="IPR000489">
    <property type="entry name" value="Pterin-binding_dom"/>
</dbReference>
<keyword evidence="11" id="KW-1185">Reference proteome</keyword>
<dbReference type="PANTHER" id="PTHR20941:SF1">
    <property type="entry name" value="FOLIC ACID SYNTHESIS PROTEIN FOL1"/>
    <property type="match status" value="1"/>
</dbReference>
<gene>
    <name evidence="10" type="primary">folP</name>
    <name evidence="10" type="ORF">AAG747_09000</name>
</gene>
<dbReference type="EMBL" id="JBDKWZ010000004">
    <property type="protein sequence ID" value="MEN7548046.1"/>
    <property type="molecule type" value="Genomic_DNA"/>
</dbReference>
<comment type="pathway">
    <text evidence="3">Cofactor biosynthesis; tetrahydrofolate biosynthesis; 7,8-dihydrofolate from 2-amino-4-hydroxy-6-hydroxymethyl-7,8-dihydropteridine diphosphate and 4-aminobenzoate: step 1/2.</text>
</comment>
<proteinExistence type="predicted"/>
<comment type="caution">
    <text evidence="10">The sequence shown here is derived from an EMBL/GenBank/DDBJ whole genome shotgun (WGS) entry which is preliminary data.</text>
</comment>
<sequence>MNSIQIKGQLVDFTVPKIMGIINITSDSFYKESRVMDEHFLLQRATRMLEEGADFLDIGGYSSRPGAIEVPEEEESRRVTQAIQALKKEHPEALISVDTFRAKVAKAAVEAGADLINDISGGELDATMFDVVAASGVPYILMHMRGNPQNMQQLTQYENLLEEIIDYFQQKLVQLQALGCTDIIVDPGFGFAKSVEQNYELLNQLPALKILDRPVLVGLSRKSMIYKKLNILPEEALNGTSILNTLAVKQGAAILRVHDVKEAKQIVQLLY</sequence>
<comment type="catalytic activity">
    <reaction evidence="1">
        <text>(7,8-dihydropterin-6-yl)methyl diphosphate + 4-aminobenzoate = 7,8-dihydropteroate + diphosphate</text>
        <dbReference type="Rhea" id="RHEA:19949"/>
        <dbReference type="ChEBI" id="CHEBI:17836"/>
        <dbReference type="ChEBI" id="CHEBI:17839"/>
        <dbReference type="ChEBI" id="CHEBI:33019"/>
        <dbReference type="ChEBI" id="CHEBI:72950"/>
        <dbReference type="EC" id="2.5.1.15"/>
    </reaction>
</comment>
<evidence type="ECO:0000256" key="5">
    <source>
        <dbReference type="ARBA" id="ARBA00022679"/>
    </source>
</evidence>
<evidence type="ECO:0000256" key="8">
    <source>
        <dbReference type="ARBA" id="ARBA00022909"/>
    </source>
</evidence>
<dbReference type="CDD" id="cd00739">
    <property type="entry name" value="DHPS"/>
    <property type="match status" value="1"/>
</dbReference>
<keyword evidence="5 10" id="KW-0808">Transferase</keyword>
<dbReference type="InterPro" id="IPR011005">
    <property type="entry name" value="Dihydropteroate_synth-like_sf"/>
</dbReference>
<evidence type="ECO:0000256" key="3">
    <source>
        <dbReference type="ARBA" id="ARBA00004763"/>
    </source>
</evidence>
<dbReference type="GO" id="GO:0004156">
    <property type="term" value="F:dihydropteroate synthase activity"/>
    <property type="evidence" value="ECO:0007669"/>
    <property type="project" value="UniProtKB-EC"/>
</dbReference>
<name>A0AAW9SBE0_9BACT</name>
<evidence type="ECO:0000259" key="9">
    <source>
        <dbReference type="PROSITE" id="PS50972"/>
    </source>
</evidence>
<dbReference type="InterPro" id="IPR045031">
    <property type="entry name" value="DHP_synth-like"/>
</dbReference>
<dbReference type="PANTHER" id="PTHR20941">
    <property type="entry name" value="FOLATE SYNTHESIS PROTEINS"/>
    <property type="match status" value="1"/>
</dbReference>
<feature type="domain" description="Pterin-binding" evidence="9">
    <location>
        <begin position="16"/>
        <end position="268"/>
    </location>
</feature>
<evidence type="ECO:0000256" key="1">
    <source>
        <dbReference type="ARBA" id="ARBA00000012"/>
    </source>
</evidence>
<dbReference type="NCBIfam" id="TIGR01496">
    <property type="entry name" value="DHPS"/>
    <property type="match status" value="1"/>
</dbReference>
<dbReference type="Proteomes" id="UP001403385">
    <property type="component" value="Unassembled WGS sequence"/>
</dbReference>
<dbReference type="PROSITE" id="PS50972">
    <property type="entry name" value="PTERIN_BINDING"/>
    <property type="match status" value="1"/>
</dbReference>
<dbReference type="GO" id="GO:0046656">
    <property type="term" value="P:folic acid biosynthetic process"/>
    <property type="evidence" value="ECO:0007669"/>
    <property type="project" value="UniProtKB-KW"/>
</dbReference>
<dbReference type="AlphaFoldDB" id="A0AAW9SBE0"/>
<evidence type="ECO:0000313" key="11">
    <source>
        <dbReference type="Proteomes" id="UP001403385"/>
    </source>
</evidence>
<evidence type="ECO:0000256" key="2">
    <source>
        <dbReference type="ARBA" id="ARBA00001946"/>
    </source>
</evidence>
<evidence type="ECO:0000256" key="6">
    <source>
        <dbReference type="ARBA" id="ARBA00022723"/>
    </source>
</evidence>
<dbReference type="InterPro" id="IPR006390">
    <property type="entry name" value="DHP_synth_dom"/>
</dbReference>
<dbReference type="EC" id="2.5.1.15" evidence="4"/>
<evidence type="ECO:0000313" key="10">
    <source>
        <dbReference type="EMBL" id="MEN7548046.1"/>
    </source>
</evidence>
<dbReference type="RefSeq" id="WP_346820828.1">
    <property type="nucleotide sequence ID" value="NZ_JBDKWZ010000004.1"/>
</dbReference>
<reference evidence="10 11" key="1">
    <citation type="submission" date="2024-04" db="EMBL/GenBank/DDBJ databases">
        <title>Novel genus in family Flammeovirgaceae.</title>
        <authorList>
            <person name="Nguyen T.H."/>
            <person name="Vuong T.Q."/>
            <person name="Le H."/>
            <person name="Kim S.-G."/>
        </authorList>
    </citation>
    <scope>NUCLEOTIDE SEQUENCE [LARGE SCALE GENOMIC DNA]</scope>
    <source>
        <strain evidence="10 11">JCM 23209</strain>
    </source>
</reference>